<dbReference type="Proteomes" id="UP001141950">
    <property type="component" value="Unassembled WGS sequence"/>
</dbReference>
<evidence type="ECO:0000313" key="3">
    <source>
        <dbReference type="Proteomes" id="UP001141950"/>
    </source>
</evidence>
<accession>A0A9X2S869</accession>
<organism evidence="2 3">
    <name type="scientific">Paenibacillus soyae</name>
    <dbReference type="NCBI Taxonomy" id="2969249"/>
    <lineage>
        <taxon>Bacteria</taxon>
        <taxon>Bacillati</taxon>
        <taxon>Bacillota</taxon>
        <taxon>Bacilli</taxon>
        <taxon>Bacillales</taxon>
        <taxon>Paenibacillaceae</taxon>
        <taxon>Paenibacillus</taxon>
    </lineage>
</organism>
<name>A0A9X2S869_9BACL</name>
<dbReference type="AlphaFoldDB" id="A0A9X2S869"/>
<proteinExistence type="predicted"/>
<feature type="signal peptide" evidence="1">
    <location>
        <begin position="1"/>
        <end position="22"/>
    </location>
</feature>
<protein>
    <submittedName>
        <fullName evidence="2">Uncharacterized protein</fullName>
    </submittedName>
</protein>
<keyword evidence="3" id="KW-1185">Reference proteome</keyword>
<reference evidence="2" key="1">
    <citation type="submission" date="2022-08" db="EMBL/GenBank/DDBJ databases">
        <title>The genomic sequence of strain Paenibacillus sp. SCIV0701.</title>
        <authorList>
            <person name="Zhao H."/>
        </authorList>
    </citation>
    <scope>NUCLEOTIDE SEQUENCE</scope>
    <source>
        <strain evidence="2">SCIV0701</strain>
    </source>
</reference>
<gene>
    <name evidence="2" type="ORF">NQZ67_07705</name>
</gene>
<comment type="caution">
    <text evidence="2">The sequence shown here is derived from an EMBL/GenBank/DDBJ whole genome shotgun (WGS) entry which is preliminary data.</text>
</comment>
<dbReference type="RefSeq" id="WP_257444330.1">
    <property type="nucleotide sequence ID" value="NZ_JANIPJ010000004.1"/>
</dbReference>
<dbReference type="EMBL" id="JANIPJ010000004">
    <property type="protein sequence ID" value="MCR2803766.1"/>
    <property type="molecule type" value="Genomic_DNA"/>
</dbReference>
<keyword evidence="1" id="KW-0732">Signal</keyword>
<evidence type="ECO:0000256" key="1">
    <source>
        <dbReference type="SAM" id="SignalP"/>
    </source>
</evidence>
<sequence length="302" mass="33674">MSKFRSKIYVSCLIAASLLLSAAYNGPHSSADAAASAVTQATDESKVKEQARIWVDELSAKARYASWKNAALSVSALGPGTHSWLVQLTNEKRDIIGYLVINALEEGGLQLGEYGTGSYPLFNEQSLQLSLLQLELIHYQAERVYADPLHAVWRITSKSGMYYTDGMSGEGLPIAKDSEWKKELGRINAKKHGVLASHAKLSTAYGLVDSFDPYARMPWLTKQPLKLEAPRYSALLQALNDKNELRYTTEAYKGKLRQVWSVVGYDLWNGDQLFLALDTDEDGADRRYIPVNLLLEQGKFYL</sequence>
<feature type="chain" id="PRO_5040721122" evidence="1">
    <location>
        <begin position="23"/>
        <end position="302"/>
    </location>
</feature>
<evidence type="ECO:0000313" key="2">
    <source>
        <dbReference type="EMBL" id="MCR2803766.1"/>
    </source>
</evidence>